<dbReference type="EnsemblMetazoa" id="Aqu2.1.38026_001">
    <property type="protein sequence ID" value="Aqu2.1.38026_001"/>
    <property type="gene ID" value="Aqu2.1.38026"/>
</dbReference>
<dbReference type="Gene3D" id="3.30.70.270">
    <property type="match status" value="1"/>
</dbReference>
<feature type="domain" description="Reverse transcriptase/retrotransposon-derived protein RNase H-like" evidence="1">
    <location>
        <begin position="75"/>
        <end position="174"/>
    </location>
</feature>
<reference evidence="2" key="1">
    <citation type="submission" date="2017-05" db="UniProtKB">
        <authorList>
            <consortium name="EnsemblMetazoa"/>
        </authorList>
    </citation>
    <scope>IDENTIFICATION</scope>
</reference>
<evidence type="ECO:0000313" key="2">
    <source>
        <dbReference type="EnsemblMetazoa" id="Aqu2.1.38026_001"/>
    </source>
</evidence>
<dbReference type="AlphaFoldDB" id="A0A1X7VDC0"/>
<sequence length="188" mass="21422">MEPFVTYLGYQIDKAGIDTAPEKVNAIQDAPPPENVHKLKAFLGQLNYYSKFLPNLSQKLRSLFQLIKADQPWKWTKEEADTFQVSKDLLASSNVLVHYDLSKELILACYASQYGFGVVLAHKMANGTEYPIGYVSHTLSKAEENYSEIEKEGLACEFGVKRFHSYLYGHHFTLITDHNQLLCLEKVK</sequence>
<dbReference type="FunFam" id="3.30.70.270:FF:000063">
    <property type="entry name" value="Zinc knuckle domaincontaining protein"/>
    <property type="match status" value="1"/>
</dbReference>
<dbReference type="Pfam" id="PF17919">
    <property type="entry name" value="RT_RNaseH_2"/>
    <property type="match status" value="1"/>
</dbReference>
<dbReference type="OMA" id="CENATPN"/>
<dbReference type="InterPro" id="IPR043502">
    <property type="entry name" value="DNA/RNA_pol_sf"/>
</dbReference>
<dbReference type="PANTHER" id="PTHR37984:SF13">
    <property type="entry name" value="RIBONUCLEASE H"/>
    <property type="match status" value="1"/>
</dbReference>
<dbReference type="InterPro" id="IPR043128">
    <property type="entry name" value="Rev_trsase/Diguanyl_cyclase"/>
</dbReference>
<dbReference type="SUPFAM" id="SSF56672">
    <property type="entry name" value="DNA/RNA polymerases"/>
    <property type="match status" value="1"/>
</dbReference>
<proteinExistence type="predicted"/>
<protein>
    <recommendedName>
        <fullName evidence="1">Reverse transcriptase/retrotransposon-derived protein RNase H-like domain-containing protein</fullName>
    </recommendedName>
</protein>
<dbReference type="FunFam" id="3.10.20.370:FF:000001">
    <property type="entry name" value="Retrovirus-related Pol polyprotein from transposon 17.6-like protein"/>
    <property type="match status" value="1"/>
</dbReference>
<dbReference type="InterPro" id="IPR041577">
    <property type="entry name" value="RT_RNaseH_2"/>
</dbReference>
<dbReference type="InParanoid" id="A0A1X7VDC0"/>
<dbReference type="Gene3D" id="3.10.20.370">
    <property type="match status" value="1"/>
</dbReference>
<dbReference type="InterPro" id="IPR050951">
    <property type="entry name" value="Retrovirus_Pol_polyprotein"/>
</dbReference>
<accession>A0A1X7VDC0</accession>
<dbReference type="eggNOG" id="KOG0017">
    <property type="taxonomic scope" value="Eukaryota"/>
</dbReference>
<organism evidence="2">
    <name type="scientific">Amphimedon queenslandica</name>
    <name type="common">Sponge</name>
    <dbReference type="NCBI Taxonomy" id="400682"/>
    <lineage>
        <taxon>Eukaryota</taxon>
        <taxon>Metazoa</taxon>
        <taxon>Porifera</taxon>
        <taxon>Demospongiae</taxon>
        <taxon>Heteroscleromorpha</taxon>
        <taxon>Haplosclerida</taxon>
        <taxon>Niphatidae</taxon>
        <taxon>Amphimedon</taxon>
    </lineage>
</organism>
<dbReference type="PANTHER" id="PTHR37984">
    <property type="entry name" value="PROTEIN CBG26694"/>
    <property type="match status" value="1"/>
</dbReference>
<name>A0A1X7VDC0_AMPQE</name>
<evidence type="ECO:0000259" key="1">
    <source>
        <dbReference type="Pfam" id="PF17919"/>
    </source>
</evidence>